<keyword evidence="3 7" id="KW-1134">Transmembrane beta strand</keyword>
<dbReference type="InterPro" id="IPR023996">
    <property type="entry name" value="TonB-dep_OMP_SusC/RagA"/>
</dbReference>
<name>A0AB37LXG3_9BACT</name>
<proteinExistence type="inferred from homology"/>
<comment type="similarity">
    <text evidence="7">Belongs to the TonB-dependent receptor family.</text>
</comment>
<keyword evidence="8" id="KW-0732">Signal</keyword>
<comment type="subcellular location">
    <subcellularLocation>
        <location evidence="1 7">Cell outer membrane</location>
        <topology evidence="1 7">Multi-pass membrane protein</topology>
    </subcellularLocation>
</comment>
<evidence type="ECO:0000259" key="9">
    <source>
        <dbReference type="Pfam" id="PF07715"/>
    </source>
</evidence>
<dbReference type="InterPro" id="IPR037066">
    <property type="entry name" value="Plug_dom_sf"/>
</dbReference>
<dbReference type="RefSeq" id="WP_122121775.1">
    <property type="nucleotide sequence ID" value="NZ_DAWDXW010000001.1"/>
</dbReference>
<evidence type="ECO:0000256" key="2">
    <source>
        <dbReference type="ARBA" id="ARBA00022448"/>
    </source>
</evidence>
<dbReference type="AlphaFoldDB" id="A0AB37LXG3"/>
<organism evidence="10 11">
    <name type="scientific">Parabacteroides merdae</name>
    <dbReference type="NCBI Taxonomy" id="46503"/>
    <lineage>
        <taxon>Bacteria</taxon>
        <taxon>Pseudomonadati</taxon>
        <taxon>Bacteroidota</taxon>
        <taxon>Bacteroidia</taxon>
        <taxon>Bacteroidales</taxon>
        <taxon>Tannerellaceae</taxon>
        <taxon>Parabacteroides</taxon>
    </lineage>
</organism>
<feature type="domain" description="TonB-dependent receptor plug" evidence="9">
    <location>
        <begin position="113"/>
        <end position="228"/>
    </location>
</feature>
<protein>
    <submittedName>
        <fullName evidence="10">TonB-dependent receptor</fullName>
    </submittedName>
</protein>
<evidence type="ECO:0000256" key="7">
    <source>
        <dbReference type="PROSITE-ProRule" id="PRU01360"/>
    </source>
</evidence>
<evidence type="ECO:0000313" key="10">
    <source>
        <dbReference type="EMBL" id="RGN52931.1"/>
    </source>
</evidence>
<evidence type="ECO:0000256" key="8">
    <source>
        <dbReference type="SAM" id="SignalP"/>
    </source>
</evidence>
<evidence type="ECO:0000256" key="4">
    <source>
        <dbReference type="ARBA" id="ARBA00022692"/>
    </source>
</evidence>
<dbReference type="InterPro" id="IPR023997">
    <property type="entry name" value="TonB-dep_OMP_SusC/RagA_CS"/>
</dbReference>
<dbReference type="Pfam" id="PF13715">
    <property type="entry name" value="CarbopepD_reg_2"/>
    <property type="match status" value="1"/>
</dbReference>
<comment type="caution">
    <text evidence="10">The sequence shown here is derived from an EMBL/GenBank/DDBJ whole genome shotgun (WGS) entry which is preliminary data.</text>
</comment>
<gene>
    <name evidence="10" type="ORF">DXB61_05110</name>
</gene>
<dbReference type="EMBL" id="QSUP01000004">
    <property type="protein sequence ID" value="RGN52931.1"/>
    <property type="molecule type" value="Genomic_DNA"/>
</dbReference>
<reference evidence="10 11" key="1">
    <citation type="submission" date="2018-08" db="EMBL/GenBank/DDBJ databases">
        <title>A genome reference for cultivated species of the human gut microbiota.</title>
        <authorList>
            <person name="Zou Y."/>
            <person name="Xue W."/>
            <person name="Luo G."/>
        </authorList>
    </citation>
    <scope>NUCLEOTIDE SEQUENCE [LARGE SCALE GENOMIC DNA]</scope>
    <source>
        <strain evidence="10 11">OM05-11AA</strain>
    </source>
</reference>
<dbReference type="SUPFAM" id="SSF49464">
    <property type="entry name" value="Carboxypeptidase regulatory domain-like"/>
    <property type="match status" value="1"/>
</dbReference>
<evidence type="ECO:0000256" key="6">
    <source>
        <dbReference type="ARBA" id="ARBA00023237"/>
    </source>
</evidence>
<keyword evidence="10" id="KW-0675">Receptor</keyword>
<dbReference type="NCBIfam" id="TIGR04057">
    <property type="entry name" value="SusC_RagA_signa"/>
    <property type="match status" value="1"/>
</dbReference>
<dbReference type="NCBIfam" id="TIGR04056">
    <property type="entry name" value="OMP_RagA_SusC"/>
    <property type="match status" value="1"/>
</dbReference>
<evidence type="ECO:0000256" key="5">
    <source>
        <dbReference type="ARBA" id="ARBA00023136"/>
    </source>
</evidence>
<dbReference type="Pfam" id="PF07715">
    <property type="entry name" value="Plug"/>
    <property type="match status" value="1"/>
</dbReference>
<dbReference type="PROSITE" id="PS52016">
    <property type="entry name" value="TONB_DEPENDENT_REC_3"/>
    <property type="match status" value="1"/>
</dbReference>
<dbReference type="FunFam" id="2.170.130.10:FF:000003">
    <property type="entry name" value="SusC/RagA family TonB-linked outer membrane protein"/>
    <property type="match status" value="1"/>
</dbReference>
<keyword evidence="4 7" id="KW-0812">Transmembrane</keyword>
<evidence type="ECO:0000256" key="3">
    <source>
        <dbReference type="ARBA" id="ARBA00022452"/>
    </source>
</evidence>
<dbReference type="Gene3D" id="2.60.40.1120">
    <property type="entry name" value="Carboxypeptidase-like, regulatory domain"/>
    <property type="match status" value="1"/>
</dbReference>
<sequence length="1029" mass="115629">MRNIYLLLVSILFCSSILAQEITVKGRVISQEEPDGIPGVAIMVKGTTTGTVTDVDGNYSIKANAKAVLQFSSIGYTPYEVVVGDRGIINVELQTSVEQLEEVVVVGYGEQKKASIVGSVSNMKNDDLKRAAPSNLTAAIGGRVTGALVRLGDGNVGGADARYSSGELDNAQIFIRGKATTNTATPLILVDGVESSFSRINPEDVEQFSILKDASATAIYGVRGANGVILVTTKQGQIGKPRITFNLQRRMHKPLKYPRPLGAYENAMLRNEANRNMGSKETYSEEDLEHWRLGDDPYGHPDVDWYDEVIKDHFYEDQCNVNITGGTQFVKYYVSAEYNHAGGPFDAAEGRENDYKRYNLRSNFDFGITKTTDLSVKLNGRQESRGDINYGESTGQRYYGSLWYGILSSANNIAPIYNPNGTYAYGNNKNWNLRAILNEAGYRTRLSNSLDANLNLKQKLDFILKGLSARVMFGATFSSGSRRVIGGETIPALWDYNHVTGDYTLRQAEMAKYFGVDNTNLPYSRRMQWEFALNYNRTFAENHKVGALFLYTQDSYESDATLPVSHRGFAGRITYDYKSKYLAEVNMGYNGSDQFDKNNRYALFPSGSLGWVISEESFMKDLKFINFLKLRGSYGTAGNDKIGGYRYLYRYEFNKTNGRWTDYKHEIYNFGKTPVSQSGMREGTLGNDNVTWEVAKKANVGLDLYFWKNRFKFTVDLFQEKRSNILAVRNDVPDQTGLNSSKLPAQNIGKVTNKGYEFELSFTEKIGNVDVSLGGNFTFARSNIDYIAEAQLKYPWMMRVNNPVGQPFGYVWTGKFYDYDDLENPNVPKPNGKISAGDLMFEDLNGDGVIDGYDKKAIGYSTVPEIIYGFNQSFSYKGFYLDLFWQGAAHVSSRFTNELRYEFHSNNVLPFHLDRWVYDPERGLDTRATAKYPALVIGGSTWTKENSSFQYLNSAFLRLKTAEFGYNFPVSLCHKMHLGGLRVYLSGSNLLTFDKIGWIDPEYNSESTGQRGNAYPQTKFYSLGLSVSF</sequence>
<dbReference type="SUPFAM" id="SSF56935">
    <property type="entry name" value="Porins"/>
    <property type="match status" value="1"/>
</dbReference>
<evidence type="ECO:0000313" key="11">
    <source>
        <dbReference type="Proteomes" id="UP000261088"/>
    </source>
</evidence>
<dbReference type="InterPro" id="IPR036942">
    <property type="entry name" value="Beta-barrel_TonB_sf"/>
</dbReference>
<accession>A0AB37LXG3</accession>
<keyword evidence="2 7" id="KW-0813">Transport</keyword>
<keyword evidence="6 7" id="KW-0998">Cell outer membrane</keyword>
<dbReference type="GO" id="GO:0009279">
    <property type="term" value="C:cell outer membrane"/>
    <property type="evidence" value="ECO:0007669"/>
    <property type="project" value="UniProtKB-SubCell"/>
</dbReference>
<evidence type="ECO:0000256" key="1">
    <source>
        <dbReference type="ARBA" id="ARBA00004571"/>
    </source>
</evidence>
<dbReference type="Gene3D" id="2.40.170.20">
    <property type="entry name" value="TonB-dependent receptor, beta-barrel domain"/>
    <property type="match status" value="1"/>
</dbReference>
<feature type="chain" id="PRO_5044187148" evidence="8">
    <location>
        <begin position="20"/>
        <end position="1029"/>
    </location>
</feature>
<dbReference type="Proteomes" id="UP000261088">
    <property type="component" value="Unassembled WGS sequence"/>
</dbReference>
<keyword evidence="5 7" id="KW-0472">Membrane</keyword>
<dbReference type="Gene3D" id="2.170.130.10">
    <property type="entry name" value="TonB-dependent receptor, plug domain"/>
    <property type="match status" value="1"/>
</dbReference>
<dbReference type="InterPro" id="IPR008969">
    <property type="entry name" value="CarboxyPept-like_regulatory"/>
</dbReference>
<feature type="signal peptide" evidence="8">
    <location>
        <begin position="1"/>
        <end position="19"/>
    </location>
</feature>
<dbReference type="InterPro" id="IPR012910">
    <property type="entry name" value="Plug_dom"/>
</dbReference>
<dbReference type="InterPro" id="IPR039426">
    <property type="entry name" value="TonB-dep_rcpt-like"/>
</dbReference>